<dbReference type="Pfam" id="PF02518">
    <property type="entry name" value="HATPase_c"/>
    <property type="match status" value="1"/>
</dbReference>
<proteinExistence type="predicted"/>
<dbReference type="PROSITE" id="PS50110">
    <property type="entry name" value="RESPONSE_REGULATORY"/>
    <property type="match status" value="1"/>
</dbReference>
<keyword evidence="9" id="KW-1185">Reference proteome</keyword>
<dbReference type="EC" id="2.7.13.3" evidence="2"/>
<evidence type="ECO:0000256" key="4">
    <source>
        <dbReference type="PROSITE-ProRule" id="PRU00169"/>
    </source>
</evidence>
<dbReference type="Pfam" id="PF01584">
    <property type="entry name" value="CheW"/>
    <property type="match status" value="1"/>
</dbReference>
<keyword evidence="3" id="KW-0418">Kinase</keyword>
<feature type="region of interest" description="Disordered" evidence="5">
    <location>
        <begin position="422"/>
        <end position="459"/>
    </location>
</feature>
<dbReference type="PANTHER" id="PTHR43395">
    <property type="entry name" value="SENSOR HISTIDINE KINASE CHEA"/>
    <property type="match status" value="1"/>
</dbReference>
<evidence type="ECO:0000256" key="2">
    <source>
        <dbReference type="ARBA" id="ARBA00012438"/>
    </source>
</evidence>
<dbReference type="RefSeq" id="WP_169362261.1">
    <property type="nucleotide sequence ID" value="NZ_JAAVJL010000001.1"/>
</dbReference>
<dbReference type="InterPro" id="IPR001789">
    <property type="entry name" value="Sig_transdc_resp-reg_receiver"/>
</dbReference>
<feature type="domain" description="Histidine kinase" evidence="6">
    <location>
        <begin position="609"/>
        <end position="821"/>
    </location>
</feature>
<accession>A0ABX1LM49</accession>
<feature type="domain" description="Response regulatory" evidence="7">
    <location>
        <begin position="1071"/>
        <end position="1192"/>
    </location>
</feature>
<feature type="modified residue" description="4-aspartylphosphate" evidence="4">
    <location>
        <position position="1125"/>
    </location>
</feature>
<reference evidence="8 9" key="1">
    <citation type="submission" date="2020-03" db="EMBL/GenBank/DDBJ databases">
        <title>Draft Genome Sequence of 2-Methylisoborneol Producing Pseudanabaena yagii Strain GIHE-NHR1 Isolated from North Han River in South Korea.</title>
        <authorList>
            <person name="Jeong J."/>
        </authorList>
    </citation>
    <scope>NUCLEOTIDE SEQUENCE [LARGE SCALE GENOMIC DNA]</scope>
    <source>
        <strain evidence="8 9">GIHE-NHR1</strain>
    </source>
</reference>
<feature type="compositionally biased region" description="Low complexity" evidence="5">
    <location>
        <begin position="431"/>
        <end position="458"/>
    </location>
</feature>
<dbReference type="PROSITE" id="PS50109">
    <property type="entry name" value="HIS_KIN"/>
    <property type="match status" value="1"/>
</dbReference>
<evidence type="ECO:0000256" key="1">
    <source>
        <dbReference type="ARBA" id="ARBA00000085"/>
    </source>
</evidence>
<dbReference type="InterPro" id="IPR036061">
    <property type="entry name" value="CheW-like_dom_sf"/>
</dbReference>
<keyword evidence="4" id="KW-0597">Phosphoprotein</keyword>
<evidence type="ECO:0000256" key="3">
    <source>
        <dbReference type="ARBA" id="ARBA00022777"/>
    </source>
</evidence>
<organism evidence="8 9">
    <name type="scientific">Pseudanabaena yagii GIHE-NHR1</name>
    <dbReference type="NCBI Taxonomy" id="2722753"/>
    <lineage>
        <taxon>Bacteria</taxon>
        <taxon>Bacillati</taxon>
        <taxon>Cyanobacteriota</taxon>
        <taxon>Cyanophyceae</taxon>
        <taxon>Pseudanabaenales</taxon>
        <taxon>Pseudanabaenaceae</taxon>
        <taxon>Pseudanabaena</taxon>
        <taxon>Pseudanabaena yagii</taxon>
    </lineage>
</organism>
<dbReference type="EMBL" id="JAAVJL010000001">
    <property type="protein sequence ID" value="NMF57200.1"/>
    <property type="molecule type" value="Genomic_DNA"/>
</dbReference>
<dbReference type="SUPFAM" id="SSF55874">
    <property type="entry name" value="ATPase domain of HSP90 chaperone/DNA topoisomerase II/histidine kinase"/>
    <property type="match status" value="1"/>
</dbReference>
<dbReference type="SUPFAM" id="SSF50341">
    <property type="entry name" value="CheW-like"/>
    <property type="match status" value="1"/>
</dbReference>
<evidence type="ECO:0000259" key="7">
    <source>
        <dbReference type="PROSITE" id="PS50110"/>
    </source>
</evidence>
<dbReference type="InterPro" id="IPR051315">
    <property type="entry name" value="Bact_Chemotaxis_CheA"/>
</dbReference>
<dbReference type="Proteomes" id="UP000738376">
    <property type="component" value="Unassembled WGS sequence"/>
</dbReference>
<dbReference type="InterPro" id="IPR011006">
    <property type="entry name" value="CheY-like_superfamily"/>
</dbReference>
<dbReference type="PANTHER" id="PTHR43395:SF1">
    <property type="entry name" value="CHEMOTAXIS PROTEIN CHEA"/>
    <property type="match status" value="1"/>
</dbReference>
<dbReference type="Gene3D" id="3.40.50.2300">
    <property type="match status" value="1"/>
</dbReference>
<name>A0ABX1LM49_9CYAN</name>
<gene>
    <name evidence="8" type="ORF">HC246_03995</name>
</gene>
<evidence type="ECO:0000259" key="6">
    <source>
        <dbReference type="PROSITE" id="PS50109"/>
    </source>
</evidence>
<protein>
    <recommendedName>
        <fullName evidence="2">histidine kinase</fullName>
        <ecNumber evidence="2">2.7.13.3</ecNumber>
    </recommendedName>
</protein>
<dbReference type="InterPro" id="IPR036890">
    <property type="entry name" value="HATPase_C_sf"/>
</dbReference>
<evidence type="ECO:0000313" key="9">
    <source>
        <dbReference type="Proteomes" id="UP000738376"/>
    </source>
</evidence>
<dbReference type="SUPFAM" id="SSF52172">
    <property type="entry name" value="CheY-like"/>
    <property type="match status" value="1"/>
</dbReference>
<dbReference type="InterPro" id="IPR003594">
    <property type="entry name" value="HATPase_dom"/>
</dbReference>
<dbReference type="Gene3D" id="3.30.565.10">
    <property type="entry name" value="Histidine kinase-like ATPase, C-terminal domain"/>
    <property type="match status" value="1"/>
</dbReference>
<sequence>MTPAMIETESQQTKQIFSEEAQLYTSDLEKQISELDPSLSNFNQQIDQVLTTYSQLRESATKADFYSQSPIFTNITNRFDDAIKVLGDRSDCINQHLKELLIEVIIMLRQIINEYCFASAPNPNWLDLQNNLFTQINNSLAAKKQSYDYHPSSIITNQDNIDSNELNDQEIESLNLPFNLNDTFEGLHLFDVEDSETENFDDFLSFNQMNQSENADTFFLLQLEDLDVPQSLEQDFEESQIEPFQSSLDLNQDSSQIASEEVTHVAANQKIPAISEDFDAQLDNLINLRDQQRLPMPELLKDIFPSNNTEHLLGNEDETTLQGVNWENGEDDLDNHWHQFGALQSWAELNAHNDDRAEDLDEVETVSSQPFPFPADESKLIDIDDEIANSFFEPLPLDEDEAAFWNSLESMDSLDFLEDSQQVEELEDQAESQLSSLGNQSESQLSSLEEQYESQLSSIDQSQKESDLLWLDMIKSQDFSSSDVDTAIEESPIYQNKTIPSPDDLALVDSHHQEIEYPALSADTAIDKDLENIAPLSLNMTKEIKIDLHSSEDSDLGILKPLDTHLTNIDYHEANIRVPLNYLELWEDLSEELLVRKGNLDVYLSEMRVLSHEARKQLQVLEPQATGNQKAIATLQNTLELITGILEHTEKQSYAISHDVRNLRKNFRQVLKYPISSLVRKFPRILHDLSLEHGKQVELIVQGSEIGIDREIVTLVGETLELLLRNAFEHSIEPTSERHQQGKSLQGKIEIIATQTDDQTIIRISDDGRGFDNQTSSISYLENIAKLSNVRKKLWNVGGKISVKSHLGQGTQVTVTLPITISLLRVLLIDIDQMCLAIASRSIREVIPINEDEANVNEEPETLAWNDHIVPIVRLNSLLKLNCQRNSYQRNAPLNNQNPTFTNQTQNYRPAIAVPSYLIIQHDHNLFALQTDGCWHEQEATFHQIEGDIALPSIFSGSVILGDNQAVALINQTELVNQCLRSHPNIGVLDSQSDHDSFPDLQNNTPQLENLKSLSDFFTVNDQSNESDISEFLEQPVRSLNQTSEPENLESSGIFMSDLHDGQKRTSSQPKVLIVESSANVRRYLAMTLARSGFLTEQVQDGKAAIAFLKDRLKDKLDIDIVITDLEMPQMDGFKLLSGIRSDAELHNLPIVVLTARNNENDQKLALELGANAYFSKPYREQELVKTLQEIASR</sequence>
<dbReference type="InterPro" id="IPR002545">
    <property type="entry name" value="CheW-lke_dom"/>
</dbReference>
<comment type="caution">
    <text evidence="8">The sequence shown here is derived from an EMBL/GenBank/DDBJ whole genome shotgun (WGS) entry which is preliminary data.</text>
</comment>
<dbReference type="SMART" id="SM00387">
    <property type="entry name" value="HATPase_c"/>
    <property type="match status" value="1"/>
</dbReference>
<keyword evidence="3" id="KW-0808">Transferase</keyword>
<evidence type="ECO:0000256" key="5">
    <source>
        <dbReference type="SAM" id="MobiDB-lite"/>
    </source>
</evidence>
<comment type="catalytic activity">
    <reaction evidence="1">
        <text>ATP + protein L-histidine = ADP + protein N-phospho-L-histidine.</text>
        <dbReference type="EC" id="2.7.13.3"/>
    </reaction>
</comment>
<dbReference type="Pfam" id="PF00072">
    <property type="entry name" value="Response_reg"/>
    <property type="match status" value="1"/>
</dbReference>
<dbReference type="SMART" id="SM00448">
    <property type="entry name" value="REC"/>
    <property type="match status" value="1"/>
</dbReference>
<dbReference type="SMART" id="SM00260">
    <property type="entry name" value="CheW"/>
    <property type="match status" value="1"/>
</dbReference>
<dbReference type="InterPro" id="IPR005467">
    <property type="entry name" value="His_kinase_dom"/>
</dbReference>
<evidence type="ECO:0000313" key="8">
    <source>
        <dbReference type="EMBL" id="NMF57200.1"/>
    </source>
</evidence>